<dbReference type="InterPro" id="IPR021315">
    <property type="entry name" value="Gap/Sap"/>
</dbReference>
<accession>A0A6B0GHA5</accession>
<feature type="transmembrane region" description="Helical" evidence="1">
    <location>
        <begin position="6"/>
        <end position="25"/>
    </location>
</feature>
<keyword evidence="3" id="KW-1185">Reference proteome</keyword>
<feature type="transmembrane region" description="Helical" evidence="1">
    <location>
        <begin position="141"/>
        <end position="165"/>
    </location>
</feature>
<feature type="transmembrane region" description="Helical" evidence="1">
    <location>
        <begin position="108"/>
        <end position="135"/>
    </location>
</feature>
<evidence type="ECO:0000313" key="3">
    <source>
        <dbReference type="Proteomes" id="UP000451471"/>
    </source>
</evidence>
<feature type="transmembrane region" description="Helical" evidence="1">
    <location>
        <begin position="69"/>
        <end position="87"/>
    </location>
</feature>
<dbReference type="Proteomes" id="UP000451471">
    <property type="component" value="Unassembled WGS sequence"/>
</dbReference>
<gene>
    <name evidence="2" type="ORF">GQS65_06980</name>
</gene>
<dbReference type="RefSeq" id="WP_368279917.1">
    <property type="nucleotide sequence ID" value="NZ_WSZK01000015.1"/>
</dbReference>
<dbReference type="EMBL" id="WSZK01000015">
    <property type="protein sequence ID" value="MWG34236.1"/>
    <property type="molecule type" value="Genomic_DNA"/>
</dbReference>
<protein>
    <recommendedName>
        <fullName evidence="4">GAP family protein</fullName>
    </recommendedName>
</protein>
<keyword evidence="1" id="KW-0812">Transmembrane</keyword>
<sequence>MSVAAVLPLAIVMVAGPQILSAVFLATSEQWRRTSFAYVFGASLSISAVVTVAYLLGGFGVREQGSTPVVMAVVVVAILGAMAHTYRTREEAEPPKWMGRLGRATPRFAFRLGFLLLGVFPTDVLTSVAVGSYLASNDLPLLDAAGFVALTLLLLALPGLSVLALGERAETRLPTVRDWMNDNSWVVNEVVLAFFLVLALT</sequence>
<evidence type="ECO:0008006" key="4">
    <source>
        <dbReference type="Google" id="ProtNLM"/>
    </source>
</evidence>
<comment type="caution">
    <text evidence="2">The sequence shown here is derived from an EMBL/GenBank/DDBJ whole genome shotgun (WGS) entry which is preliminary data.</text>
</comment>
<dbReference type="AlphaFoldDB" id="A0A6B0GHA5"/>
<evidence type="ECO:0000313" key="2">
    <source>
        <dbReference type="EMBL" id="MWG34236.1"/>
    </source>
</evidence>
<feature type="transmembrane region" description="Helical" evidence="1">
    <location>
        <begin position="37"/>
        <end position="57"/>
    </location>
</feature>
<organism evidence="2 3">
    <name type="scientific">Halomarina oriensis</name>
    <dbReference type="NCBI Taxonomy" id="671145"/>
    <lineage>
        <taxon>Archaea</taxon>
        <taxon>Methanobacteriati</taxon>
        <taxon>Methanobacteriota</taxon>
        <taxon>Stenosarchaea group</taxon>
        <taxon>Halobacteria</taxon>
        <taxon>Halobacteriales</taxon>
        <taxon>Natronomonadaceae</taxon>
        <taxon>Halomarina</taxon>
    </lineage>
</organism>
<reference evidence="2 3" key="1">
    <citation type="submission" date="2019-12" db="EMBL/GenBank/DDBJ databases">
        <title>Halocatena pleomorpha gen. nov. sp. nov., an extremely halophilic archaeon of family Halobacteriaceae isolated from saltpan soil.</title>
        <authorList>
            <person name="Pal Y."/>
            <person name="Verma A."/>
            <person name="Krishnamurthi S."/>
            <person name="Kumar P."/>
        </authorList>
    </citation>
    <scope>NUCLEOTIDE SEQUENCE [LARGE SCALE GENOMIC DNA]</scope>
    <source>
        <strain evidence="2 3">JCM 16495</strain>
    </source>
</reference>
<proteinExistence type="predicted"/>
<keyword evidence="1" id="KW-1133">Transmembrane helix</keyword>
<name>A0A6B0GHA5_9EURY</name>
<evidence type="ECO:0000256" key="1">
    <source>
        <dbReference type="SAM" id="Phobius"/>
    </source>
</evidence>
<dbReference type="Pfam" id="PF11139">
    <property type="entry name" value="SfLAP"/>
    <property type="match status" value="1"/>
</dbReference>
<keyword evidence="1" id="KW-0472">Membrane</keyword>